<reference evidence="2 3" key="1">
    <citation type="submission" date="2022-09" db="EMBL/GenBank/DDBJ databases">
        <authorList>
            <person name="Palmer J.M."/>
        </authorList>
    </citation>
    <scope>NUCLEOTIDE SEQUENCE [LARGE SCALE GENOMIC DNA]</scope>
    <source>
        <strain evidence="2 3">DSM 7382</strain>
    </source>
</reference>
<dbReference type="EMBL" id="JASBNA010000103">
    <property type="protein sequence ID" value="KAK7676805.1"/>
    <property type="molecule type" value="Genomic_DNA"/>
</dbReference>
<proteinExistence type="predicted"/>
<keyword evidence="3" id="KW-1185">Reference proteome</keyword>
<evidence type="ECO:0000313" key="3">
    <source>
        <dbReference type="Proteomes" id="UP001385951"/>
    </source>
</evidence>
<evidence type="ECO:0000313" key="2">
    <source>
        <dbReference type="EMBL" id="KAK7676805.1"/>
    </source>
</evidence>
<accession>A0AAW0FD05</accession>
<protein>
    <submittedName>
        <fullName evidence="2">Uncharacterized protein</fullName>
    </submittedName>
</protein>
<evidence type="ECO:0000256" key="1">
    <source>
        <dbReference type="SAM" id="MobiDB-lite"/>
    </source>
</evidence>
<sequence length="259" mass="29056">MSSPRLTTTSNDAQRLEVSLRRIQVLRNLADHFHNSIRLTQRQVDLVNARLENQLQEAAGLYREFTVILAELEVNLLAVRVEGLSTNSGAPTAPSSPPSIPIPIETPVPVRVEPVVTVPNHPDIPPGRMISRPIYPRDDEPVNIPRAGIWGIIPSEEMETVTIDGRRFALTTEDWFETIELPPPAPTPPRSTTPPQVLHVGLPVMRNPRRHRPRPRPRRNRHPSSSSSPTTDTYVDDNYVDHDIDNVGMSNITDEPVDY</sequence>
<gene>
    <name evidence="2" type="ORF">QCA50_020211</name>
</gene>
<comment type="caution">
    <text evidence="2">The sequence shown here is derived from an EMBL/GenBank/DDBJ whole genome shotgun (WGS) entry which is preliminary data.</text>
</comment>
<organism evidence="2 3">
    <name type="scientific">Cerrena zonata</name>
    <dbReference type="NCBI Taxonomy" id="2478898"/>
    <lineage>
        <taxon>Eukaryota</taxon>
        <taxon>Fungi</taxon>
        <taxon>Dikarya</taxon>
        <taxon>Basidiomycota</taxon>
        <taxon>Agaricomycotina</taxon>
        <taxon>Agaricomycetes</taxon>
        <taxon>Polyporales</taxon>
        <taxon>Cerrenaceae</taxon>
        <taxon>Cerrena</taxon>
    </lineage>
</organism>
<feature type="compositionally biased region" description="Pro residues" evidence="1">
    <location>
        <begin position="181"/>
        <end position="192"/>
    </location>
</feature>
<name>A0AAW0FD05_9APHY</name>
<dbReference type="AlphaFoldDB" id="A0AAW0FD05"/>
<feature type="compositionally biased region" description="Low complexity" evidence="1">
    <location>
        <begin position="223"/>
        <end position="237"/>
    </location>
</feature>
<dbReference type="Proteomes" id="UP001385951">
    <property type="component" value="Unassembled WGS sequence"/>
</dbReference>
<feature type="compositionally biased region" description="Basic residues" evidence="1">
    <location>
        <begin position="207"/>
        <end position="222"/>
    </location>
</feature>
<feature type="region of interest" description="Disordered" evidence="1">
    <location>
        <begin position="179"/>
        <end position="259"/>
    </location>
</feature>